<comment type="similarity">
    <text evidence="2">Belongs to the bacterial solute-binding protein 1 family.</text>
</comment>
<dbReference type="Gene3D" id="3.40.190.10">
    <property type="entry name" value="Periplasmic binding protein-like II"/>
    <property type="match status" value="2"/>
</dbReference>
<dbReference type="PANTHER" id="PTHR43649">
    <property type="entry name" value="ARABINOSE-BINDING PROTEIN-RELATED"/>
    <property type="match status" value="1"/>
</dbReference>
<dbReference type="InterPro" id="IPR006059">
    <property type="entry name" value="SBP"/>
</dbReference>
<keyword evidence="4" id="KW-0732">Signal</keyword>
<protein>
    <recommendedName>
        <fullName evidence="6">Probable sugar-binding periplasmic protein</fullName>
    </recommendedName>
</protein>
<evidence type="ECO:0000313" key="7">
    <source>
        <dbReference type="EMBL" id="MBS2549135.1"/>
    </source>
</evidence>
<dbReference type="Pfam" id="PF01547">
    <property type="entry name" value="SBP_bac_1"/>
    <property type="match status" value="1"/>
</dbReference>
<dbReference type="Proteomes" id="UP000730482">
    <property type="component" value="Unassembled WGS sequence"/>
</dbReference>
<evidence type="ECO:0000256" key="2">
    <source>
        <dbReference type="ARBA" id="ARBA00008520"/>
    </source>
</evidence>
<dbReference type="InterPro" id="IPR050490">
    <property type="entry name" value="Bact_solute-bd_prot1"/>
</dbReference>
<sequence length="465" mass="48993">MFIHRHSFTVRHSPVVPARAHGRRLAAFVLAPILALAAAGCSAGGSNSPAKADVGADDTTPVTITFWHGLSSAHEVAAVNAVLAKFHQKYPYITVQAVSGQTDDKVNQAIRGGTAPDVASSFNAANVGGWCASGAFQDLSADIAADHVDMSQIPQAVQSYTAFDGKRCTMPWLADTFGLYYNKKLFAAAGITAPPKTMTELAQDAKKLTVFNPDGSIKTAGFMPYLGTYQMVTEHLVTSWGGKWLKPDGTSNVASDPAFAAALTWQKNLVDWFGAGKLAKFKAGMGDEMSAQNAFETGNVAMMVDGEWRTAFIKNDKSDVDYGTAPMPVADDKPELYGSGYVGGNVIGIPKGSKHPAAAWKLVKFLTTDTDAVASFADAIGNVPTTIAALDSPALTLAQDPDFATFLEVFKNPATSTTPASPDGGAYLTDFGPFAEKWQNGQVPDLKAGLAGVDKQNDAALKLSQ</sequence>
<dbReference type="CDD" id="cd14748">
    <property type="entry name" value="PBP2_UgpB"/>
    <property type="match status" value="1"/>
</dbReference>
<comment type="subcellular location">
    <subcellularLocation>
        <location evidence="1">Cell envelope</location>
    </subcellularLocation>
</comment>
<accession>A0ABS5KSY2</accession>
<reference evidence="7 8" key="1">
    <citation type="submission" date="2020-02" db="EMBL/GenBank/DDBJ databases">
        <title>Acidophilic actinobacteria isolated from forest soil.</title>
        <authorList>
            <person name="Golinska P."/>
        </authorList>
    </citation>
    <scope>NUCLEOTIDE SEQUENCE [LARGE SCALE GENOMIC DNA]</scope>
    <source>
        <strain evidence="7 8">NL8</strain>
    </source>
</reference>
<keyword evidence="8" id="KW-1185">Reference proteome</keyword>
<gene>
    <name evidence="7" type="ORF">KGQ19_19910</name>
</gene>
<name>A0ABS5KSY2_9ACTN</name>
<organism evidence="7 8">
    <name type="scientific">Catenulispora pinistramenti</name>
    <dbReference type="NCBI Taxonomy" id="2705254"/>
    <lineage>
        <taxon>Bacteria</taxon>
        <taxon>Bacillati</taxon>
        <taxon>Actinomycetota</taxon>
        <taxon>Actinomycetes</taxon>
        <taxon>Catenulisporales</taxon>
        <taxon>Catenulisporaceae</taxon>
        <taxon>Catenulispora</taxon>
    </lineage>
</organism>
<comment type="function">
    <text evidence="5">Part of a binding-protein-dependent transport system for a sugar.</text>
</comment>
<evidence type="ECO:0000256" key="4">
    <source>
        <dbReference type="ARBA" id="ARBA00022729"/>
    </source>
</evidence>
<evidence type="ECO:0000256" key="3">
    <source>
        <dbReference type="ARBA" id="ARBA00022448"/>
    </source>
</evidence>
<proteinExistence type="inferred from homology"/>
<keyword evidence="3" id="KW-0813">Transport</keyword>
<comment type="caution">
    <text evidence="7">The sequence shown here is derived from an EMBL/GenBank/DDBJ whole genome shotgun (WGS) entry which is preliminary data.</text>
</comment>
<dbReference type="RefSeq" id="WP_212010700.1">
    <property type="nucleotide sequence ID" value="NZ_JAAFYZ010000064.1"/>
</dbReference>
<dbReference type="SUPFAM" id="SSF53850">
    <property type="entry name" value="Periplasmic binding protein-like II"/>
    <property type="match status" value="1"/>
</dbReference>
<evidence type="ECO:0000256" key="1">
    <source>
        <dbReference type="ARBA" id="ARBA00004196"/>
    </source>
</evidence>
<dbReference type="EMBL" id="JAAFYZ010000064">
    <property type="protein sequence ID" value="MBS2549135.1"/>
    <property type="molecule type" value="Genomic_DNA"/>
</dbReference>
<evidence type="ECO:0000256" key="6">
    <source>
        <dbReference type="ARBA" id="ARBA00049753"/>
    </source>
</evidence>
<evidence type="ECO:0000313" key="8">
    <source>
        <dbReference type="Proteomes" id="UP000730482"/>
    </source>
</evidence>
<evidence type="ECO:0000256" key="5">
    <source>
        <dbReference type="ARBA" id="ARBA00049629"/>
    </source>
</evidence>
<dbReference type="PANTHER" id="PTHR43649:SF28">
    <property type="entry name" value="BINDING PROTEIN COMPONENT OF ABC SUGAR TRANSPORTER-RELATED"/>
    <property type="match status" value="1"/>
</dbReference>